<dbReference type="AlphaFoldDB" id="A0A510Y793"/>
<keyword evidence="1" id="KW-0175">Coiled coil</keyword>
<evidence type="ECO:0000313" key="3">
    <source>
        <dbReference type="Proteomes" id="UP000321051"/>
    </source>
</evidence>
<evidence type="ECO:0000256" key="1">
    <source>
        <dbReference type="SAM" id="Coils"/>
    </source>
</evidence>
<evidence type="ECO:0008006" key="4">
    <source>
        <dbReference type="Google" id="ProtNLM"/>
    </source>
</evidence>
<feature type="coiled-coil region" evidence="1">
    <location>
        <begin position="33"/>
        <end position="132"/>
    </location>
</feature>
<accession>A0A510Y793</accession>
<keyword evidence="3" id="KW-1185">Reference proteome</keyword>
<dbReference type="Proteomes" id="UP000321051">
    <property type="component" value="Unassembled WGS sequence"/>
</dbReference>
<name>A0A510Y793_MARHA</name>
<dbReference type="STRING" id="1371.GCA_900166605_00293"/>
<proteinExistence type="predicted"/>
<dbReference type="EMBL" id="BJUN01000012">
    <property type="protein sequence ID" value="GEK59229.1"/>
    <property type="molecule type" value="Genomic_DNA"/>
</dbReference>
<sequence length="213" mass="26142">MMAGIWQQFKQDVEHEWERWNMKKEPDNPITSLNRYIREAERETEKVHRLTERQRRLAEEFQYELDEAESMLDKRKQQAAVVKHYEENELYEVALREIEQYGDRAQKLAAMKKEAEEQLQTIEERHEEMVYKLKDMRLKRMEWMGRENIARANYNISKLYQKDGCEPEARFREVEHHIESMEQYHEKQYEHSTFDERVARLEKRKTEAGQEKA</sequence>
<organism evidence="2 3">
    <name type="scientific">Marinococcus halophilus</name>
    <dbReference type="NCBI Taxonomy" id="1371"/>
    <lineage>
        <taxon>Bacteria</taxon>
        <taxon>Bacillati</taxon>
        <taxon>Bacillota</taxon>
        <taxon>Bacilli</taxon>
        <taxon>Bacillales</taxon>
        <taxon>Bacillaceae</taxon>
        <taxon>Marinococcus</taxon>
    </lineage>
</organism>
<comment type="caution">
    <text evidence="2">The sequence shown here is derived from an EMBL/GenBank/DDBJ whole genome shotgun (WGS) entry which is preliminary data.</text>
</comment>
<evidence type="ECO:0000313" key="2">
    <source>
        <dbReference type="EMBL" id="GEK59229.1"/>
    </source>
</evidence>
<protein>
    <recommendedName>
        <fullName evidence="4">Phage shock protein A</fullName>
    </recommendedName>
</protein>
<reference evidence="2 3" key="1">
    <citation type="submission" date="2019-07" db="EMBL/GenBank/DDBJ databases">
        <title>Whole genome shotgun sequence of Marinococcus halophilus NBRC 102359.</title>
        <authorList>
            <person name="Hosoyama A."/>
            <person name="Uohara A."/>
            <person name="Ohji S."/>
            <person name="Ichikawa N."/>
        </authorList>
    </citation>
    <scope>NUCLEOTIDE SEQUENCE [LARGE SCALE GENOMIC DNA]</scope>
    <source>
        <strain evidence="2 3">NBRC 102359</strain>
    </source>
</reference>
<gene>
    <name evidence="2" type="ORF">MHA01_21340</name>
</gene>